<dbReference type="Proteomes" id="UP000572817">
    <property type="component" value="Unassembled WGS sequence"/>
</dbReference>
<evidence type="ECO:0000256" key="1">
    <source>
        <dbReference type="SAM" id="MobiDB-lite"/>
    </source>
</evidence>
<sequence>MLLDEADVFLQARDKEDMRRNAVVSVFLRVLEYYSGILFLTTNKVGNFDEAFKSRIHISLYYAPLDIKQSKKIWRVNLKRISENHKDLEFDQDEILDWAHEYMRDCEDKDMKLWNGRQIYNACQTAVAIAQFQAKDGKAKMTEAHFDTISEASRQFDEYLEQVLGGTDAEVAERLMYRYDRAAFKSMVNLENDRQSQAKRRQRSKKEFGPLPVHYKRSSRKTNLDKYSEDEAEPERATSHISESSSEDGRSRKKRAKNYASDSEDDEKTPTRSDDRRRRREKGR</sequence>
<proteinExistence type="predicted"/>
<gene>
    <name evidence="3" type="ORF">GTA08_BOTSDO06069</name>
</gene>
<dbReference type="PANTHER" id="PTHR46411">
    <property type="entry name" value="FAMILY ATPASE, PUTATIVE-RELATED"/>
    <property type="match status" value="1"/>
</dbReference>
<comment type="caution">
    <text evidence="3">The sequence shown here is derived from an EMBL/GenBank/DDBJ whole genome shotgun (WGS) entry which is preliminary data.</text>
</comment>
<accession>A0A8H4N8F0</accession>
<dbReference type="InterPro" id="IPR027417">
    <property type="entry name" value="P-loop_NTPase"/>
</dbReference>
<feature type="region of interest" description="Disordered" evidence="1">
    <location>
        <begin position="190"/>
        <end position="284"/>
    </location>
</feature>
<dbReference type="Gene3D" id="3.40.50.300">
    <property type="entry name" value="P-loop containing nucleotide triphosphate hydrolases"/>
    <property type="match status" value="1"/>
</dbReference>
<dbReference type="SUPFAM" id="SSF52540">
    <property type="entry name" value="P-loop containing nucleoside triphosphate hydrolases"/>
    <property type="match status" value="1"/>
</dbReference>
<feature type="domain" description="AAA+ ATPase lid" evidence="2">
    <location>
        <begin position="66"/>
        <end position="164"/>
    </location>
</feature>
<dbReference type="Pfam" id="PF23232">
    <property type="entry name" value="AAA_lid_13"/>
    <property type="match status" value="1"/>
</dbReference>
<evidence type="ECO:0000259" key="2">
    <source>
        <dbReference type="Pfam" id="PF23232"/>
    </source>
</evidence>
<dbReference type="PANTHER" id="PTHR46411:SF2">
    <property type="entry name" value="AAA+ ATPASE DOMAIN-CONTAINING PROTEIN"/>
    <property type="match status" value="1"/>
</dbReference>
<keyword evidence="4" id="KW-1185">Reference proteome</keyword>
<dbReference type="AlphaFoldDB" id="A0A8H4N8F0"/>
<feature type="compositionally biased region" description="Basic and acidic residues" evidence="1">
    <location>
        <begin position="222"/>
        <end position="238"/>
    </location>
</feature>
<dbReference type="OrthoDB" id="10042665at2759"/>
<organism evidence="3 4">
    <name type="scientific">Botryosphaeria dothidea</name>
    <dbReference type="NCBI Taxonomy" id="55169"/>
    <lineage>
        <taxon>Eukaryota</taxon>
        <taxon>Fungi</taxon>
        <taxon>Dikarya</taxon>
        <taxon>Ascomycota</taxon>
        <taxon>Pezizomycotina</taxon>
        <taxon>Dothideomycetes</taxon>
        <taxon>Dothideomycetes incertae sedis</taxon>
        <taxon>Botryosphaeriales</taxon>
        <taxon>Botryosphaeriaceae</taxon>
        <taxon>Botryosphaeria</taxon>
    </lineage>
</organism>
<dbReference type="EMBL" id="WWBZ02000033">
    <property type="protein sequence ID" value="KAF4306432.1"/>
    <property type="molecule type" value="Genomic_DNA"/>
</dbReference>
<evidence type="ECO:0000313" key="4">
    <source>
        <dbReference type="Proteomes" id="UP000572817"/>
    </source>
</evidence>
<dbReference type="InterPro" id="IPR056599">
    <property type="entry name" value="AAA_lid_fung"/>
</dbReference>
<name>A0A8H4N8F0_9PEZI</name>
<reference evidence="3" key="1">
    <citation type="submission" date="2020-04" db="EMBL/GenBank/DDBJ databases">
        <title>Genome Assembly and Annotation of Botryosphaeria dothidea sdau 11-99, a Latent Pathogen of Apple Fruit Ring Rot in China.</title>
        <authorList>
            <person name="Yu C."/>
            <person name="Diao Y."/>
            <person name="Lu Q."/>
            <person name="Zhao J."/>
            <person name="Cui S."/>
            <person name="Peng C."/>
            <person name="He B."/>
            <person name="Liu H."/>
        </authorList>
    </citation>
    <scope>NUCLEOTIDE SEQUENCE [LARGE SCALE GENOMIC DNA]</scope>
    <source>
        <strain evidence="3">Sdau11-99</strain>
    </source>
</reference>
<evidence type="ECO:0000313" key="3">
    <source>
        <dbReference type="EMBL" id="KAF4306432.1"/>
    </source>
</evidence>
<protein>
    <recommendedName>
        <fullName evidence="2">AAA+ ATPase lid domain-containing protein</fullName>
    </recommendedName>
</protein>